<reference evidence="2 3" key="1">
    <citation type="submission" date="2019-05" db="EMBL/GenBank/DDBJ databases">
        <title>Another draft genome of Portunus trituberculatus and its Hox gene families provides insights of decapod evolution.</title>
        <authorList>
            <person name="Jeong J.-H."/>
            <person name="Song I."/>
            <person name="Kim S."/>
            <person name="Choi T."/>
            <person name="Kim D."/>
            <person name="Ryu S."/>
            <person name="Kim W."/>
        </authorList>
    </citation>
    <scope>NUCLEOTIDE SEQUENCE [LARGE SCALE GENOMIC DNA]</scope>
    <source>
        <tissue evidence="2">Muscle</tissue>
    </source>
</reference>
<organism evidence="2 3">
    <name type="scientific">Portunus trituberculatus</name>
    <name type="common">Swimming crab</name>
    <name type="synonym">Neptunus trituberculatus</name>
    <dbReference type="NCBI Taxonomy" id="210409"/>
    <lineage>
        <taxon>Eukaryota</taxon>
        <taxon>Metazoa</taxon>
        <taxon>Ecdysozoa</taxon>
        <taxon>Arthropoda</taxon>
        <taxon>Crustacea</taxon>
        <taxon>Multicrustacea</taxon>
        <taxon>Malacostraca</taxon>
        <taxon>Eumalacostraca</taxon>
        <taxon>Eucarida</taxon>
        <taxon>Decapoda</taxon>
        <taxon>Pleocyemata</taxon>
        <taxon>Brachyura</taxon>
        <taxon>Eubrachyura</taxon>
        <taxon>Portunoidea</taxon>
        <taxon>Portunidae</taxon>
        <taxon>Portuninae</taxon>
        <taxon>Portunus</taxon>
    </lineage>
</organism>
<evidence type="ECO:0000313" key="3">
    <source>
        <dbReference type="Proteomes" id="UP000324222"/>
    </source>
</evidence>
<name>A0A5B7DNN3_PORTR</name>
<evidence type="ECO:0000256" key="1">
    <source>
        <dbReference type="SAM" id="MobiDB-lite"/>
    </source>
</evidence>
<keyword evidence="3" id="KW-1185">Reference proteome</keyword>
<dbReference type="EMBL" id="VSRR010001180">
    <property type="protein sequence ID" value="MPC23231.1"/>
    <property type="molecule type" value="Genomic_DNA"/>
</dbReference>
<dbReference type="Proteomes" id="UP000324222">
    <property type="component" value="Unassembled WGS sequence"/>
</dbReference>
<accession>A0A5B7DNN3</accession>
<feature type="region of interest" description="Disordered" evidence="1">
    <location>
        <begin position="70"/>
        <end position="93"/>
    </location>
</feature>
<comment type="caution">
    <text evidence="2">The sequence shown here is derived from an EMBL/GenBank/DDBJ whole genome shotgun (WGS) entry which is preliminary data.</text>
</comment>
<evidence type="ECO:0000313" key="2">
    <source>
        <dbReference type="EMBL" id="MPC23231.1"/>
    </source>
</evidence>
<sequence>MQAGAVCVPGGFLFASGPGEAVNNTAATTTTTTTTTNHSADSQASVRIIPRHCPGRDSFQRLTSCKHYHADTTPSTRQAPRRHHYHAASRANA</sequence>
<dbReference type="AlphaFoldDB" id="A0A5B7DNN3"/>
<proteinExistence type="predicted"/>
<protein>
    <submittedName>
        <fullName evidence="2">Uncharacterized protein</fullName>
    </submittedName>
</protein>
<gene>
    <name evidence="2" type="ORF">E2C01_016270</name>
</gene>